<sequence>MRESRRVFYLCLLTFFVKCSTLEEIKAKPGDDVTLQCQGPRQGAIELLEWSKHDLKDYVFYFRDERSYENFQHPAFHGRVELRDPQMKDGDMSVILKNVNIKDTGTYECYVGDKLITVNHLTVTDSTWTCTGLSVSVLSIAAVVGLVIFGKL</sequence>
<organism evidence="7 8">
    <name type="scientific">Channa striata</name>
    <name type="common">Snakehead murrel</name>
    <name type="synonym">Ophicephalus striatus</name>
    <dbReference type="NCBI Taxonomy" id="64152"/>
    <lineage>
        <taxon>Eukaryota</taxon>
        <taxon>Metazoa</taxon>
        <taxon>Chordata</taxon>
        <taxon>Craniata</taxon>
        <taxon>Vertebrata</taxon>
        <taxon>Euteleostomi</taxon>
        <taxon>Actinopterygii</taxon>
        <taxon>Neopterygii</taxon>
        <taxon>Teleostei</taxon>
        <taxon>Neoteleostei</taxon>
        <taxon>Acanthomorphata</taxon>
        <taxon>Anabantaria</taxon>
        <taxon>Anabantiformes</taxon>
        <taxon>Channoidei</taxon>
        <taxon>Channidae</taxon>
        <taxon>Channa</taxon>
    </lineage>
</organism>
<dbReference type="InterPro" id="IPR050504">
    <property type="entry name" value="IgSF_BTN/MOG"/>
</dbReference>
<protein>
    <recommendedName>
        <fullName evidence="6">Ig-like domain-containing protein</fullName>
    </recommendedName>
</protein>
<comment type="caution">
    <text evidence="7">The sequence shown here is derived from an EMBL/GenBank/DDBJ whole genome shotgun (WGS) entry which is preliminary data.</text>
</comment>
<keyword evidence="2 4" id="KW-0472">Membrane</keyword>
<dbReference type="InterPro" id="IPR036179">
    <property type="entry name" value="Ig-like_dom_sf"/>
</dbReference>
<keyword evidence="8" id="KW-1185">Reference proteome</keyword>
<evidence type="ECO:0000256" key="1">
    <source>
        <dbReference type="ARBA" id="ARBA00004370"/>
    </source>
</evidence>
<dbReference type="InterPro" id="IPR013783">
    <property type="entry name" value="Ig-like_fold"/>
</dbReference>
<evidence type="ECO:0000259" key="6">
    <source>
        <dbReference type="PROSITE" id="PS50835"/>
    </source>
</evidence>
<dbReference type="InterPro" id="IPR003599">
    <property type="entry name" value="Ig_sub"/>
</dbReference>
<dbReference type="InterPro" id="IPR007110">
    <property type="entry name" value="Ig-like_dom"/>
</dbReference>
<keyword evidence="5" id="KW-0732">Signal</keyword>
<dbReference type="SMART" id="SM00409">
    <property type="entry name" value="IG"/>
    <property type="match status" value="1"/>
</dbReference>
<dbReference type="GO" id="GO:0005102">
    <property type="term" value="F:signaling receptor binding"/>
    <property type="evidence" value="ECO:0007669"/>
    <property type="project" value="TreeGrafter"/>
</dbReference>
<comment type="subcellular location">
    <subcellularLocation>
        <location evidence="1">Membrane</location>
    </subcellularLocation>
</comment>
<name>A0AA88IH14_CHASR</name>
<dbReference type="GO" id="GO:0009897">
    <property type="term" value="C:external side of plasma membrane"/>
    <property type="evidence" value="ECO:0007669"/>
    <property type="project" value="TreeGrafter"/>
</dbReference>
<keyword evidence="4" id="KW-0812">Transmembrane</keyword>
<dbReference type="Gene3D" id="2.60.40.10">
    <property type="entry name" value="Immunoglobulins"/>
    <property type="match status" value="1"/>
</dbReference>
<evidence type="ECO:0000256" key="5">
    <source>
        <dbReference type="SAM" id="SignalP"/>
    </source>
</evidence>
<gene>
    <name evidence="7" type="ORF">Q5P01_000572</name>
</gene>
<keyword evidence="4" id="KW-1133">Transmembrane helix</keyword>
<evidence type="ECO:0000256" key="3">
    <source>
        <dbReference type="ARBA" id="ARBA00023319"/>
    </source>
</evidence>
<evidence type="ECO:0000313" key="8">
    <source>
        <dbReference type="Proteomes" id="UP001187415"/>
    </source>
</evidence>
<dbReference type="Pfam" id="PF07686">
    <property type="entry name" value="V-set"/>
    <property type="match status" value="1"/>
</dbReference>
<feature type="chain" id="PRO_5041707188" description="Ig-like domain-containing protein" evidence="5">
    <location>
        <begin position="28"/>
        <end position="152"/>
    </location>
</feature>
<evidence type="ECO:0000256" key="2">
    <source>
        <dbReference type="ARBA" id="ARBA00023136"/>
    </source>
</evidence>
<feature type="transmembrane region" description="Helical" evidence="4">
    <location>
        <begin position="126"/>
        <end position="149"/>
    </location>
</feature>
<dbReference type="PANTHER" id="PTHR24100:SF151">
    <property type="entry name" value="ICOS LIGAND"/>
    <property type="match status" value="1"/>
</dbReference>
<keyword evidence="3" id="KW-0393">Immunoglobulin domain</keyword>
<evidence type="ECO:0000256" key="4">
    <source>
        <dbReference type="SAM" id="Phobius"/>
    </source>
</evidence>
<feature type="domain" description="Ig-like" evidence="6">
    <location>
        <begin position="30"/>
        <end position="124"/>
    </location>
</feature>
<reference evidence="7" key="1">
    <citation type="submission" date="2023-07" db="EMBL/GenBank/DDBJ databases">
        <title>Chromosome-level Genome Assembly of Striped Snakehead (Channa striata).</title>
        <authorList>
            <person name="Liu H."/>
        </authorList>
    </citation>
    <scope>NUCLEOTIDE SEQUENCE</scope>
    <source>
        <strain evidence="7">Gz</strain>
        <tissue evidence="7">Muscle</tissue>
    </source>
</reference>
<evidence type="ECO:0000313" key="7">
    <source>
        <dbReference type="EMBL" id="KAK2809252.1"/>
    </source>
</evidence>
<dbReference type="EMBL" id="JAUPFM010000332">
    <property type="protein sequence ID" value="KAK2809252.1"/>
    <property type="molecule type" value="Genomic_DNA"/>
</dbReference>
<dbReference type="GO" id="GO:0001817">
    <property type="term" value="P:regulation of cytokine production"/>
    <property type="evidence" value="ECO:0007669"/>
    <property type="project" value="TreeGrafter"/>
</dbReference>
<feature type="signal peptide" evidence="5">
    <location>
        <begin position="1"/>
        <end position="27"/>
    </location>
</feature>
<dbReference type="GO" id="GO:0050852">
    <property type="term" value="P:T cell receptor signaling pathway"/>
    <property type="evidence" value="ECO:0007669"/>
    <property type="project" value="TreeGrafter"/>
</dbReference>
<proteinExistence type="predicted"/>
<dbReference type="SUPFAM" id="SSF48726">
    <property type="entry name" value="Immunoglobulin"/>
    <property type="match status" value="1"/>
</dbReference>
<dbReference type="PROSITE" id="PS50835">
    <property type="entry name" value="IG_LIKE"/>
    <property type="match status" value="1"/>
</dbReference>
<dbReference type="PANTHER" id="PTHR24100">
    <property type="entry name" value="BUTYROPHILIN"/>
    <property type="match status" value="1"/>
</dbReference>
<accession>A0AA88IH14</accession>
<dbReference type="AlphaFoldDB" id="A0AA88IH14"/>
<dbReference type="InterPro" id="IPR013106">
    <property type="entry name" value="Ig_V-set"/>
</dbReference>
<dbReference type="Proteomes" id="UP001187415">
    <property type="component" value="Unassembled WGS sequence"/>
</dbReference>